<dbReference type="Proteomes" id="UP001240236">
    <property type="component" value="Unassembled WGS sequence"/>
</dbReference>
<evidence type="ECO:0000313" key="1">
    <source>
        <dbReference type="EMBL" id="MDQ0370571.1"/>
    </source>
</evidence>
<comment type="caution">
    <text evidence="1">The sequence shown here is derived from an EMBL/GenBank/DDBJ whole genome shotgun (WGS) entry which is preliminary data.</text>
</comment>
<proteinExistence type="predicted"/>
<keyword evidence="2" id="KW-1185">Reference proteome</keyword>
<protein>
    <submittedName>
        <fullName evidence="1">Uncharacterized protein</fullName>
    </submittedName>
</protein>
<gene>
    <name evidence="1" type="ORF">J2S42_007240</name>
</gene>
<dbReference type="AlphaFoldDB" id="A0AAE3W6S3"/>
<dbReference type="RefSeq" id="WP_307246636.1">
    <property type="nucleotide sequence ID" value="NZ_JAUSUZ010000001.1"/>
</dbReference>
<name>A0AAE3W6S3_9ACTN</name>
<evidence type="ECO:0000313" key="2">
    <source>
        <dbReference type="Proteomes" id="UP001240236"/>
    </source>
</evidence>
<sequence>MFALEIVVVLGAAVLCCNALATRLRVAPPVLLLGLIPALHEVHLPPEVMLLSCRPCSTWRA</sequence>
<accession>A0AAE3W6S3</accession>
<organism evidence="1 2">
    <name type="scientific">Catenuloplanes indicus</name>
    <dbReference type="NCBI Taxonomy" id="137267"/>
    <lineage>
        <taxon>Bacteria</taxon>
        <taxon>Bacillati</taxon>
        <taxon>Actinomycetota</taxon>
        <taxon>Actinomycetes</taxon>
        <taxon>Micromonosporales</taxon>
        <taxon>Micromonosporaceae</taxon>
        <taxon>Catenuloplanes</taxon>
    </lineage>
</organism>
<dbReference type="EMBL" id="JAUSUZ010000001">
    <property type="protein sequence ID" value="MDQ0370571.1"/>
    <property type="molecule type" value="Genomic_DNA"/>
</dbReference>
<reference evidence="1 2" key="1">
    <citation type="submission" date="2023-07" db="EMBL/GenBank/DDBJ databases">
        <title>Sequencing the genomes of 1000 actinobacteria strains.</title>
        <authorList>
            <person name="Klenk H.-P."/>
        </authorList>
    </citation>
    <scope>NUCLEOTIDE SEQUENCE [LARGE SCALE GENOMIC DNA]</scope>
    <source>
        <strain evidence="1 2">DSM 44709</strain>
    </source>
</reference>